<name>A0ACB1KFH9_RANTA</name>
<organism evidence="1 2">
    <name type="scientific">Rangifer tarandus platyrhynchus</name>
    <name type="common">Svalbard reindeer</name>
    <dbReference type="NCBI Taxonomy" id="3082113"/>
    <lineage>
        <taxon>Eukaryota</taxon>
        <taxon>Metazoa</taxon>
        <taxon>Chordata</taxon>
        <taxon>Craniata</taxon>
        <taxon>Vertebrata</taxon>
        <taxon>Euteleostomi</taxon>
        <taxon>Mammalia</taxon>
        <taxon>Eutheria</taxon>
        <taxon>Laurasiatheria</taxon>
        <taxon>Artiodactyla</taxon>
        <taxon>Ruminantia</taxon>
        <taxon>Pecora</taxon>
        <taxon>Cervidae</taxon>
        <taxon>Odocoileinae</taxon>
        <taxon>Rangifer</taxon>
    </lineage>
</organism>
<proteinExistence type="predicted"/>
<dbReference type="Proteomes" id="UP001162501">
    <property type="component" value="Unassembled WGS sequence"/>
</dbReference>
<evidence type="ECO:0000313" key="2">
    <source>
        <dbReference type="Proteomes" id="UP001162501"/>
    </source>
</evidence>
<reference evidence="1" key="1">
    <citation type="submission" date="2025-03" db="EMBL/GenBank/DDBJ databases">
        <authorList>
            <consortium name="ELIXIR-Norway"/>
            <consortium name="Elixir Norway"/>
        </authorList>
    </citation>
    <scope>NUCLEOTIDE SEQUENCE</scope>
</reference>
<feature type="non-terminal residue" evidence="1">
    <location>
        <position position="1"/>
    </location>
</feature>
<sequence>CPHCHWARNSYLQSTERVMGASTSPAVTGYTSGVPFIQKHPGLPSPNPRSTMGDSTIYI</sequence>
<comment type="caution">
    <text evidence="1">The sequence shown here is derived from an EMBL/GenBank/DDBJ whole genome shotgun (WGS) entry which is preliminary data.</text>
</comment>
<evidence type="ECO:0000313" key="1">
    <source>
        <dbReference type="EMBL" id="CAM9169351.1"/>
    </source>
</evidence>
<accession>A0ACB1KFH9</accession>
<protein>
    <submittedName>
        <fullName evidence="1">Uncharacterized protein</fullName>
    </submittedName>
</protein>
<gene>
    <name evidence="1" type="ORF">MRATA1EN22A_LOCUS29355</name>
</gene>
<dbReference type="EMBL" id="CATOBB020000504">
    <property type="protein sequence ID" value="CAM9169351.1"/>
    <property type="molecule type" value="Genomic_DNA"/>
</dbReference>